<keyword evidence="3 5" id="KW-0067">ATP-binding</keyword>
<evidence type="ECO:0000256" key="1">
    <source>
        <dbReference type="ARBA" id="ARBA00022448"/>
    </source>
</evidence>
<evidence type="ECO:0000313" key="5">
    <source>
        <dbReference type="EMBL" id="RUT48031.1"/>
    </source>
</evidence>
<dbReference type="GO" id="GO:0005524">
    <property type="term" value="F:ATP binding"/>
    <property type="evidence" value="ECO:0007669"/>
    <property type="project" value="UniProtKB-KW"/>
</dbReference>
<dbReference type="InterPro" id="IPR003439">
    <property type="entry name" value="ABC_transporter-like_ATP-bd"/>
</dbReference>
<dbReference type="PROSITE" id="PS00211">
    <property type="entry name" value="ABC_TRANSPORTER_1"/>
    <property type="match status" value="1"/>
</dbReference>
<dbReference type="PROSITE" id="PS50893">
    <property type="entry name" value="ABC_TRANSPORTER_2"/>
    <property type="match status" value="1"/>
</dbReference>
<gene>
    <name evidence="5" type="ORF">EJP82_02485</name>
</gene>
<dbReference type="OrthoDB" id="9804819at2"/>
<dbReference type="PANTHER" id="PTHR42939:SF3">
    <property type="entry name" value="ABC TRANSPORTER ATP-BINDING COMPONENT"/>
    <property type="match status" value="1"/>
</dbReference>
<dbReference type="SMART" id="SM00382">
    <property type="entry name" value="AAA"/>
    <property type="match status" value="1"/>
</dbReference>
<reference evidence="5 6" key="1">
    <citation type="submission" date="2018-12" db="EMBL/GenBank/DDBJ databases">
        <authorList>
            <person name="Sun L."/>
            <person name="Chen Z."/>
        </authorList>
    </citation>
    <scope>NUCLEOTIDE SEQUENCE [LARGE SCALE GENOMIC DNA]</scope>
    <source>
        <strain evidence="5 6">DSM 15890</strain>
    </source>
</reference>
<evidence type="ECO:0000256" key="3">
    <source>
        <dbReference type="ARBA" id="ARBA00022840"/>
    </source>
</evidence>
<dbReference type="Pfam" id="PF00005">
    <property type="entry name" value="ABC_tran"/>
    <property type="match status" value="1"/>
</dbReference>
<dbReference type="SUPFAM" id="SSF52540">
    <property type="entry name" value="P-loop containing nucleoside triphosphate hydrolases"/>
    <property type="match status" value="1"/>
</dbReference>
<dbReference type="CDD" id="cd03230">
    <property type="entry name" value="ABC_DR_subfamily_A"/>
    <property type="match status" value="1"/>
</dbReference>
<dbReference type="GO" id="GO:0016887">
    <property type="term" value="F:ATP hydrolysis activity"/>
    <property type="evidence" value="ECO:0007669"/>
    <property type="project" value="InterPro"/>
</dbReference>
<feature type="domain" description="ABC transporter" evidence="4">
    <location>
        <begin position="5"/>
        <end position="230"/>
    </location>
</feature>
<dbReference type="RefSeq" id="WP_127190755.1">
    <property type="nucleotide sequence ID" value="NZ_RZNY01000002.1"/>
</dbReference>
<evidence type="ECO:0000256" key="2">
    <source>
        <dbReference type="ARBA" id="ARBA00022741"/>
    </source>
</evidence>
<dbReference type="InterPro" id="IPR017871">
    <property type="entry name" value="ABC_transporter-like_CS"/>
</dbReference>
<dbReference type="AlphaFoldDB" id="A0A433YDT0"/>
<dbReference type="Gene3D" id="3.40.50.300">
    <property type="entry name" value="P-loop containing nucleotide triphosphate hydrolases"/>
    <property type="match status" value="1"/>
</dbReference>
<dbReference type="InterPro" id="IPR003593">
    <property type="entry name" value="AAA+_ATPase"/>
</dbReference>
<protein>
    <submittedName>
        <fullName evidence="5">ABC transporter ATP-binding protein</fullName>
    </submittedName>
</protein>
<evidence type="ECO:0000313" key="6">
    <source>
        <dbReference type="Proteomes" id="UP000279446"/>
    </source>
</evidence>
<keyword evidence="6" id="KW-1185">Reference proteome</keyword>
<keyword evidence="1" id="KW-0813">Transport</keyword>
<dbReference type="EMBL" id="RZNY01000002">
    <property type="protein sequence ID" value="RUT48031.1"/>
    <property type="molecule type" value="Genomic_DNA"/>
</dbReference>
<dbReference type="InterPro" id="IPR027417">
    <property type="entry name" value="P-loop_NTPase"/>
</dbReference>
<dbReference type="Proteomes" id="UP000279446">
    <property type="component" value="Unassembled WGS sequence"/>
</dbReference>
<dbReference type="PANTHER" id="PTHR42939">
    <property type="entry name" value="ABC TRANSPORTER ATP-BINDING PROTEIN ALBC-RELATED"/>
    <property type="match status" value="1"/>
</dbReference>
<comment type="caution">
    <text evidence="5">The sequence shown here is derived from an EMBL/GenBank/DDBJ whole genome shotgun (WGS) entry which is preliminary data.</text>
</comment>
<accession>A0A433YDT0</accession>
<keyword evidence="2" id="KW-0547">Nucleotide-binding</keyword>
<sequence>MDTILEVSDLSKSFANFNLNHVNFSLKEGCITGFIGINGSGKTTTIKTILGLILKDTGSITFLGKELADHERELKNRIGVVLDDGYFYEEMTLKEMKSVIAPAYTNWDDAIFQSYMNKFKLQVNQKISTLSKGMRMKYAIALALSHHADLLIMDEPTSGLDPLVRSELMDILLDFMKEEGKSVFFSTHITSDLDRIADMLILIDKGNILFNEEKDQLLETHAIVKGDTRLLNEQTRKLFLTLRETTYGFEGITHDIHIVRQHMKDVVIEKPTIEQIMLAHIGGHQHVN</sequence>
<dbReference type="InterPro" id="IPR051782">
    <property type="entry name" value="ABC_Transporter_VariousFunc"/>
</dbReference>
<evidence type="ECO:0000259" key="4">
    <source>
        <dbReference type="PROSITE" id="PS50893"/>
    </source>
</evidence>
<name>A0A433YDT0_9BACL</name>
<proteinExistence type="predicted"/>
<organism evidence="5 6">
    <name type="scientific">Paenibacillus anaericanus</name>
    <dbReference type="NCBI Taxonomy" id="170367"/>
    <lineage>
        <taxon>Bacteria</taxon>
        <taxon>Bacillati</taxon>
        <taxon>Bacillota</taxon>
        <taxon>Bacilli</taxon>
        <taxon>Bacillales</taxon>
        <taxon>Paenibacillaceae</taxon>
        <taxon>Paenibacillus</taxon>
    </lineage>
</organism>